<proteinExistence type="predicted"/>
<evidence type="ECO:0000259" key="3">
    <source>
        <dbReference type="Pfam" id="PF25321"/>
    </source>
</evidence>
<accession>H2Z2B5</accession>
<reference evidence="5" key="1">
    <citation type="submission" date="2003-08" db="EMBL/GenBank/DDBJ databases">
        <authorList>
            <person name="Birren B."/>
            <person name="Nusbaum C."/>
            <person name="Abebe A."/>
            <person name="Abouelleil A."/>
            <person name="Adekoya E."/>
            <person name="Ait-zahra M."/>
            <person name="Allen N."/>
            <person name="Allen T."/>
            <person name="An P."/>
            <person name="Anderson M."/>
            <person name="Anderson S."/>
            <person name="Arachchi H."/>
            <person name="Armbruster J."/>
            <person name="Bachantsang P."/>
            <person name="Baldwin J."/>
            <person name="Barry A."/>
            <person name="Bayul T."/>
            <person name="Blitshsteyn B."/>
            <person name="Bloom T."/>
            <person name="Blye J."/>
            <person name="Boguslavskiy L."/>
            <person name="Borowsky M."/>
            <person name="Boukhgalter B."/>
            <person name="Brunache A."/>
            <person name="Butler J."/>
            <person name="Calixte N."/>
            <person name="Calvo S."/>
            <person name="Camarata J."/>
            <person name="Campo K."/>
            <person name="Chang J."/>
            <person name="Cheshatsang Y."/>
            <person name="Citroen M."/>
            <person name="Collymore A."/>
            <person name="Considine T."/>
            <person name="Cook A."/>
            <person name="Cooke P."/>
            <person name="Corum B."/>
            <person name="Cuomo C."/>
            <person name="David R."/>
            <person name="Dawoe T."/>
            <person name="Degray S."/>
            <person name="Dodge S."/>
            <person name="Dooley K."/>
            <person name="Dorje P."/>
            <person name="Dorjee K."/>
            <person name="Dorris L."/>
            <person name="Duffey N."/>
            <person name="Dupes A."/>
            <person name="Elkins T."/>
            <person name="Engels R."/>
            <person name="Erickson J."/>
            <person name="Farina A."/>
            <person name="Faro S."/>
            <person name="Ferreira P."/>
            <person name="Fischer H."/>
            <person name="Fitzgerald M."/>
            <person name="Foley K."/>
            <person name="Gage D."/>
            <person name="Galagan J."/>
            <person name="Gearin G."/>
            <person name="Gnerre S."/>
            <person name="Gnirke A."/>
            <person name="Goyette A."/>
            <person name="Graham J."/>
            <person name="Grandbois E."/>
            <person name="Gyaltsen K."/>
            <person name="Hafez N."/>
            <person name="Hagopian D."/>
            <person name="Hagos B."/>
            <person name="Hall J."/>
            <person name="Hatcher B."/>
            <person name="Heller A."/>
            <person name="Higgins H."/>
            <person name="Honan T."/>
            <person name="Horn A."/>
            <person name="Houde N."/>
            <person name="Hughes L."/>
            <person name="Hulme W."/>
            <person name="Husby E."/>
            <person name="Iliev I."/>
            <person name="Jaffe D."/>
            <person name="Jones C."/>
            <person name="Kamal M."/>
            <person name="Kamat A."/>
            <person name="Kamvysselis M."/>
            <person name="Karlsson E."/>
            <person name="Kells C."/>
            <person name="Kieu A."/>
            <person name="Kisner P."/>
            <person name="Kodira C."/>
            <person name="Kulbokas E."/>
            <person name="Labutti K."/>
            <person name="Lama D."/>
            <person name="Landers T."/>
            <person name="Leger J."/>
            <person name="Levine S."/>
            <person name="Lewis D."/>
            <person name="Lewis T."/>
            <person name="Lindblad-toh K."/>
            <person name="Liu X."/>
            <person name="Lokyitsang T."/>
            <person name="Lokyitsang Y."/>
            <person name="Lucien O."/>
            <person name="Lui A."/>
            <person name="Ma L.J."/>
            <person name="Mabbitt R."/>
            <person name="Macdonald J."/>
            <person name="Maclean C."/>
            <person name="Major J."/>
            <person name="Manning J."/>
            <person name="Marabella R."/>
            <person name="Maru K."/>
            <person name="Matthews C."/>
            <person name="Mauceli E."/>
            <person name="Mccarthy M."/>
            <person name="Mcdonough S."/>
            <person name="Mcghee T."/>
            <person name="Meldrim J."/>
            <person name="Meneus L."/>
            <person name="Mesirov J."/>
            <person name="Mihalev A."/>
            <person name="Mihova T."/>
            <person name="Mikkelsen T."/>
            <person name="Mlenga V."/>
            <person name="Moru K."/>
            <person name="Mozes J."/>
            <person name="Mulrain L."/>
            <person name="Munson G."/>
            <person name="Naylor J."/>
            <person name="Newes C."/>
            <person name="Nguyen C."/>
            <person name="Nguyen N."/>
            <person name="Nguyen T."/>
            <person name="Nicol R."/>
            <person name="Nielsen C."/>
            <person name="Nizzari M."/>
            <person name="Norbu C."/>
            <person name="Norbu N."/>
            <person name="O'donnell P."/>
            <person name="Okoawo O."/>
            <person name="O'leary S."/>
            <person name="Omotosho B."/>
            <person name="O'neill K."/>
            <person name="Osman S."/>
            <person name="Parker S."/>
            <person name="Perrin D."/>
            <person name="Phunkhang P."/>
            <person name="Piqani B."/>
            <person name="Purcell S."/>
            <person name="Rachupka T."/>
            <person name="Ramasamy U."/>
            <person name="Rameau R."/>
            <person name="Ray V."/>
            <person name="Raymond C."/>
            <person name="Retta R."/>
            <person name="Richardson S."/>
            <person name="Rise C."/>
            <person name="Rodriguez J."/>
            <person name="Rogers J."/>
            <person name="Rogov P."/>
            <person name="Rutman M."/>
            <person name="Schupbach R."/>
            <person name="Seaman C."/>
            <person name="Settipalli S."/>
            <person name="Sharpe T."/>
            <person name="Sheridan J."/>
            <person name="Sherpa N."/>
            <person name="Shi J."/>
            <person name="Smirnov S."/>
            <person name="Smith C."/>
            <person name="Sougnez C."/>
            <person name="Spencer B."/>
            <person name="Stalker J."/>
            <person name="Stange-thomann N."/>
            <person name="Stavropoulos S."/>
            <person name="Stetson K."/>
            <person name="Stone C."/>
            <person name="Stone S."/>
            <person name="Stubbs M."/>
            <person name="Talamas J."/>
            <person name="Tchuinga P."/>
            <person name="Tenzing P."/>
            <person name="Tesfaye S."/>
            <person name="Theodore J."/>
            <person name="Thoulutsang Y."/>
            <person name="Topham K."/>
            <person name="Towey S."/>
            <person name="Tsamla T."/>
            <person name="Tsomo N."/>
            <person name="Vallee D."/>
            <person name="Vassiliev H."/>
            <person name="Venkataraman V."/>
            <person name="Vinson J."/>
            <person name="Vo A."/>
            <person name="Wade C."/>
            <person name="Wang S."/>
            <person name="Wangchuk T."/>
            <person name="Wangdi T."/>
            <person name="Whittaker C."/>
            <person name="Wilkinson J."/>
            <person name="Wu Y."/>
            <person name="Wyman D."/>
            <person name="Yadav S."/>
            <person name="Yang S."/>
            <person name="Yang X."/>
            <person name="Yeager S."/>
            <person name="Yee E."/>
            <person name="Young G."/>
            <person name="Zainoun J."/>
            <person name="Zembeck L."/>
            <person name="Zimmer A."/>
            <person name="Zody M."/>
            <person name="Lander E."/>
        </authorList>
    </citation>
    <scope>NUCLEOTIDE SEQUENCE [LARGE SCALE GENOMIC DNA]</scope>
</reference>
<dbReference type="InterPro" id="IPR039360">
    <property type="entry name" value="Ras_GTPase"/>
</dbReference>
<feature type="compositionally biased region" description="Basic residues" evidence="2">
    <location>
        <begin position="49"/>
        <end position="68"/>
    </location>
</feature>
<keyword evidence="5" id="KW-1185">Reference proteome</keyword>
<feature type="domain" description="Ras/Rap GTPase-activating protein SynGAP-like PH" evidence="3">
    <location>
        <begin position="161"/>
        <end position="222"/>
    </location>
</feature>
<organism evidence="4 5">
    <name type="scientific">Ciona savignyi</name>
    <name type="common">Pacific transparent sea squirt</name>
    <dbReference type="NCBI Taxonomy" id="51511"/>
    <lineage>
        <taxon>Eukaryota</taxon>
        <taxon>Metazoa</taxon>
        <taxon>Chordata</taxon>
        <taxon>Tunicata</taxon>
        <taxon>Ascidiacea</taxon>
        <taxon>Phlebobranchia</taxon>
        <taxon>Cionidae</taxon>
        <taxon>Ciona</taxon>
    </lineage>
</organism>
<dbReference type="SUPFAM" id="SSF49562">
    <property type="entry name" value="C2 domain (Calcium/lipid-binding domain, CaLB)"/>
    <property type="match status" value="1"/>
</dbReference>
<dbReference type="SUPFAM" id="SSF50729">
    <property type="entry name" value="PH domain-like"/>
    <property type="match status" value="1"/>
</dbReference>
<evidence type="ECO:0000313" key="5">
    <source>
        <dbReference type="Proteomes" id="UP000007875"/>
    </source>
</evidence>
<sequence length="305" mass="34763">MHKRESLRHALAPPCDDSDVIKSLSRSPRSGGSIGRKNKRFAFVSTRIGIRRSTSRRRRNSNRRRNSISRRSSGMYGVDSNDVSADRRKRQDSDGFTPNKDAVPNFLQRKIPPSIRRSKSTKLSAGKENRPMDMNALMAHGGPPKPEMDLPFFMPSIEQPDALDLSSAPTDYDGAIVRPLHHSILDKDFCFEVVTSTGDSRCFCCNSAGEREAWIEKIKRSINPNLDNSRRIEHQLTLFVQEAKGLPTKKRYFCEICLDRKLCARTTSKLKMDSSVLWGEHFEFTSMPEIEDITVHLYKDSDKKK</sequence>
<reference evidence="4" key="2">
    <citation type="submission" date="2025-08" db="UniProtKB">
        <authorList>
            <consortium name="Ensembl"/>
        </authorList>
    </citation>
    <scope>IDENTIFICATION</scope>
</reference>
<evidence type="ECO:0000256" key="2">
    <source>
        <dbReference type="SAM" id="MobiDB-lite"/>
    </source>
</evidence>
<feature type="region of interest" description="Disordered" evidence="2">
    <location>
        <begin position="1"/>
        <end position="130"/>
    </location>
</feature>
<dbReference type="Proteomes" id="UP000007875">
    <property type="component" value="Unassembled WGS sequence"/>
</dbReference>
<keyword evidence="1" id="KW-0597">Phosphoprotein</keyword>
<dbReference type="eggNOG" id="KOG3508">
    <property type="taxonomic scope" value="Eukaryota"/>
</dbReference>
<dbReference type="PANTHER" id="PTHR10194">
    <property type="entry name" value="RAS GTPASE-ACTIVATING PROTEINS"/>
    <property type="match status" value="1"/>
</dbReference>
<dbReference type="Ensembl" id="ENSCSAVT00000011864.1">
    <property type="protein sequence ID" value="ENSCSAVP00000011727.1"/>
    <property type="gene ID" value="ENSCSAVG00000006878.1"/>
</dbReference>
<evidence type="ECO:0000256" key="1">
    <source>
        <dbReference type="ARBA" id="ARBA00022553"/>
    </source>
</evidence>
<dbReference type="HOGENOM" id="CLU_070970_0_0_1"/>
<dbReference type="PANTHER" id="PTHR10194:SF142">
    <property type="entry name" value="NEUROFIBROMIN"/>
    <property type="match status" value="1"/>
</dbReference>
<protein>
    <recommendedName>
        <fullName evidence="3">Ras/Rap GTPase-activating protein SynGAP-like PH domain-containing protein</fullName>
    </recommendedName>
</protein>
<dbReference type="Gene3D" id="2.30.29.30">
    <property type="entry name" value="Pleckstrin-homology domain (PH domain)/Phosphotyrosine-binding domain (PTB)"/>
    <property type="match status" value="1"/>
</dbReference>
<name>H2Z2B5_CIOSA</name>
<dbReference type="InterPro" id="IPR035892">
    <property type="entry name" value="C2_domain_sf"/>
</dbReference>
<dbReference type="InterPro" id="IPR011993">
    <property type="entry name" value="PH-like_dom_sf"/>
</dbReference>
<dbReference type="STRING" id="51511.ENSCSAVP00000011727"/>
<reference evidence="4" key="3">
    <citation type="submission" date="2025-09" db="UniProtKB">
        <authorList>
            <consortium name="Ensembl"/>
        </authorList>
    </citation>
    <scope>IDENTIFICATION</scope>
</reference>
<dbReference type="InParanoid" id="H2Z2B5"/>
<dbReference type="AlphaFoldDB" id="H2Z2B5"/>
<dbReference type="InterPro" id="IPR057606">
    <property type="entry name" value="SynGAP1-like_PH"/>
</dbReference>
<evidence type="ECO:0000313" key="4">
    <source>
        <dbReference type="Ensembl" id="ENSCSAVP00000011727.1"/>
    </source>
</evidence>
<feature type="compositionally biased region" description="Basic and acidic residues" evidence="2">
    <location>
        <begin position="84"/>
        <end position="93"/>
    </location>
</feature>
<dbReference type="Pfam" id="PF25321">
    <property type="entry name" value="PH_RASGAP"/>
    <property type="match status" value="1"/>
</dbReference>
<dbReference type="OMA" id="REAWIEK"/>
<dbReference type="GeneTree" id="ENSGT00940000155853"/>